<accession>A0A3E4JWI8</accession>
<protein>
    <recommendedName>
        <fullName evidence="4">Lipoprotein</fullName>
    </recommendedName>
</protein>
<keyword evidence="1" id="KW-0732">Signal</keyword>
<evidence type="ECO:0000313" key="3">
    <source>
        <dbReference type="Proteomes" id="UP000260640"/>
    </source>
</evidence>
<comment type="caution">
    <text evidence="2">The sequence shown here is derived from an EMBL/GenBank/DDBJ whole genome shotgun (WGS) entry which is preliminary data.</text>
</comment>
<dbReference type="RefSeq" id="WP_005807214.1">
    <property type="nucleotide sequence ID" value="NZ_QSBJ01000068.1"/>
</dbReference>
<gene>
    <name evidence="2" type="ORF">DXD46_00670</name>
</gene>
<dbReference type="EMBL" id="QSPP01000001">
    <property type="protein sequence ID" value="RGJ92274.1"/>
    <property type="molecule type" value="Genomic_DNA"/>
</dbReference>
<sequence>MKIQKTNLKASSFLHMIAAASITVCMFTSCNGGLTEQSESDPAGTYRNYLLEVRKMKSISFEELSENLCQWQAIRDSVFNHVRQDTVGIHGQDLRKTCEGIHDSLRLEFSRLALSRPRSYQELFLLKRKLSSNDKDNGLIRTVEKIRPFFESLDKRPIHKGDRKQIISDYRTLLANTLRNGIHGTDDMTEFIGKEDAIFRAFLPYLCSIGDEDISDITRDTEKCCLQILFAAERKEIPHQDALVYLAMRTNRRLILNTGTCINDIHNQKVQTKAQAYAYIWMLMRPYVSMDSFHLSMLSSKDQEQLERFAVQTPAIFETLCRILNSGDNRLDELPGMLMEIYIHTL</sequence>
<feature type="signal peptide" evidence="1">
    <location>
        <begin position="1"/>
        <end position="20"/>
    </location>
</feature>
<feature type="chain" id="PRO_5017675247" description="Lipoprotein" evidence="1">
    <location>
        <begin position="21"/>
        <end position="346"/>
    </location>
</feature>
<evidence type="ECO:0000256" key="1">
    <source>
        <dbReference type="SAM" id="SignalP"/>
    </source>
</evidence>
<proteinExistence type="predicted"/>
<evidence type="ECO:0008006" key="4">
    <source>
        <dbReference type="Google" id="ProtNLM"/>
    </source>
</evidence>
<reference evidence="2 3" key="1">
    <citation type="submission" date="2018-08" db="EMBL/GenBank/DDBJ databases">
        <title>A genome reference for cultivated species of the human gut microbiota.</title>
        <authorList>
            <person name="Zou Y."/>
            <person name="Xue W."/>
            <person name="Luo G."/>
        </authorList>
    </citation>
    <scope>NUCLEOTIDE SEQUENCE [LARGE SCALE GENOMIC DNA]</scope>
    <source>
        <strain evidence="2 3">TM05-16</strain>
    </source>
</reference>
<name>A0A3E4JWI8_PHOVU</name>
<evidence type="ECO:0000313" key="2">
    <source>
        <dbReference type="EMBL" id="RGJ92274.1"/>
    </source>
</evidence>
<organism evidence="2 3">
    <name type="scientific">Phocaeicola vulgatus</name>
    <name type="common">Bacteroides vulgatus</name>
    <dbReference type="NCBI Taxonomy" id="821"/>
    <lineage>
        <taxon>Bacteria</taxon>
        <taxon>Pseudomonadati</taxon>
        <taxon>Bacteroidota</taxon>
        <taxon>Bacteroidia</taxon>
        <taxon>Bacteroidales</taxon>
        <taxon>Bacteroidaceae</taxon>
        <taxon>Phocaeicola</taxon>
    </lineage>
</organism>
<dbReference type="Proteomes" id="UP000260640">
    <property type="component" value="Unassembled WGS sequence"/>
</dbReference>
<dbReference type="AlphaFoldDB" id="A0A3E4JWI8"/>
<dbReference type="PROSITE" id="PS51257">
    <property type="entry name" value="PROKAR_LIPOPROTEIN"/>
    <property type="match status" value="1"/>
</dbReference>